<dbReference type="InterPro" id="IPR002759">
    <property type="entry name" value="Pop5/Rpp14/Rnp2-like"/>
</dbReference>
<evidence type="ECO:0000256" key="2">
    <source>
        <dbReference type="ARBA" id="ARBA00022552"/>
    </source>
</evidence>
<dbReference type="Pfam" id="PF01900">
    <property type="entry name" value="RNase_P_Rpp14"/>
    <property type="match status" value="1"/>
</dbReference>
<evidence type="ECO:0000256" key="4">
    <source>
        <dbReference type="ARBA" id="ARBA00023242"/>
    </source>
</evidence>
<name>A0AAV8ZIU2_9CUCU</name>
<sequence>MVRHKNRYMVIHINEVGKDENAQLKLKTVSLYSAITDKVQQLHGDFGVAAIRAGFIAKYCNEHTRVAIIRTRHGPHKFVASCIPCIRRIENRHVTINILYIGATIRHCFFFLKIYQQRKFDEYCVTLKTDEEKIALKKAIFNFENILGIL</sequence>
<dbReference type="Proteomes" id="UP001162156">
    <property type="component" value="Unassembled WGS sequence"/>
</dbReference>
<evidence type="ECO:0000256" key="6">
    <source>
        <dbReference type="PIRNR" id="PIRNR023803"/>
    </source>
</evidence>
<dbReference type="GO" id="GO:0005730">
    <property type="term" value="C:nucleolus"/>
    <property type="evidence" value="ECO:0007669"/>
    <property type="project" value="UniProtKB-SubCell"/>
</dbReference>
<comment type="function">
    <text evidence="6">Component of ribonuclease P, a protein complex that generates mature tRNA molecules by cleaving their 5'-ends.</text>
</comment>
<reference evidence="7" key="1">
    <citation type="journal article" date="2023" name="Insect Mol. Biol.">
        <title>Genome sequencing provides insights into the evolution of gene families encoding plant cell wall-degrading enzymes in longhorned beetles.</title>
        <authorList>
            <person name="Shin N.R."/>
            <person name="Okamura Y."/>
            <person name="Kirsch R."/>
            <person name="Pauchet Y."/>
        </authorList>
    </citation>
    <scope>NUCLEOTIDE SEQUENCE</scope>
    <source>
        <strain evidence="7">RBIC_L_NR</strain>
    </source>
</reference>
<dbReference type="SUPFAM" id="SSF160350">
    <property type="entry name" value="Rnp2-like"/>
    <property type="match status" value="1"/>
</dbReference>
<evidence type="ECO:0000256" key="3">
    <source>
        <dbReference type="ARBA" id="ARBA00022694"/>
    </source>
</evidence>
<dbReference type="AlphaFoldDB" id="A0AAV8ZIU2"/>
<accession>A0AAV8ZIU2</accession>
<comment type="subcellular location">
    <subcellularLocation>
        <location evidence="6">Nucleus</location>
        <location evidence="6">Nucleolus</location>
    </subcellularLocation>
</comment>
<protein>
    <recommendedName>
        <fullName evidence="5 6">Ribonuclease P/MRP protein subunit POP5</fullName>
    </recommendedName>
</protein>
<evidence type="ECO:0000256" key="5">
    <source>
        <dbReference type="ARBA" id="ARBA00044198"/>
    </source>
</evidence>
<proteinExistence type="inferred from homology"/>
<comment type="caution">
    <text evidence="7">The sequence shown here is derived from an EMBL/GenBank/DDBJ whole genome shotgun (WGS) entry which is preliminary data.</text>
</comment>
<comment type="similarity">
    <text evidence="1 6">Belongs to the eukaryotic/archaeal RNase P protein component 2 family.</text>
</comment>
<dbReference type="PANTHER" id="PTHR48414">
    <property type="entry name" value="POP5 HOMOLOG, RIBONUCLEASE P_MRP SUBUNIT"/>
    <property type="match status" value="1"/>
</dbReference>
<dbReference type="GO" id="GO:0006364">
    <property type="term" value="P:rRNA processing"/>
    <property type="evidence" value="ECO:0007669"/>
    <property type="project" value="UniProtKB-KW"/>
</dbReference>
<organism evidence="7 8">
    <name type="scientific">Rhamnusium bicolor</name>
    <dbReference type="NCBI Taxonomy" id="1586634"/>
    <lineage>
        <taxon>Eukaryota</taxon>
        <taxon>Metazoa</taxon>
        <taxon>Ecdysozoa</taxon>
        <taxon>Arthropoda</taxon>
        <taxon>Hexapoda</taxon>
        <taxon>Insecta</taxon>
        <taxon>Pterygota</taxon>
        <taxon>Neoptera</taxon>
        <taxon>Endopterygota</taxon>
        <taxon>Coleoptera</taxon>
        <taxon>Polyphaga</taxon>
        <taxon>Cucujiformia</taxon>
        <taxon>Chrysomeloidea</taxon>
        <taxon>Cerambycidae</taxon>
        <taxon>Lepturinae</taxon>
        <taxon>Rhagiini</taxon>
        <taxon>Rhamnusium</taxon>
    </lineage>
</organism>
<keyword evidence="3 6" id="KW-0819">tRNA processing</keyword>
<dbReference type="PANTHER" id="PTHR48414:SF1">
    <property type="entry name" value="POP5 HOMOLOG, RIBONUCLEASE P_MRP SUBUNIT"/>
    <property type="match status" value="1"/>
</dbReference>
<dbReference type="EMBL" id="JANEYF010001344">
    <property type="protein sequence ID" value="KAJ8964521.1"/>
    <property type="molecule type" value="Genomic_DNA"/>
</dbReference>
<evidence type="ECO:0000313" key="8">
    <source>
        <dbReference type="Proteomes" id="UP001162156"/>
    </source>
</evidence>
<keyword evidence="4 6" id="KW-0539">Nucleus</keyword>
<gene>
    <name evidence="7" type="ORF">NQ314_004816</name>
</gene>
<dbReference type="GO" id="GO:0033204">
    <property type="term" value="F:ribonuclease P RNA binding"/>
    <property type="evidence" value="ECO:0007669"/>
    <property type="project" value="InterPro"/>
</dbReference>
<dbReference type="InterPro" id="IPR038085">
    <property type="entry name" value="Rnp2-like_sf"/>
</dbReference>
<dbReference type="Gene3D" id="3.30.70.3250">
    <property type="entry name" value="Ribonuclease P, Pop5 subunit"/>
    <property type="match status" value="1"/>
</dbReference>
<dbReference type="InterPro" id="IPR016819">
    <property type="entry name" value="RNase_P/MRP_POP5"/>
</dbReference>
<dbReference type="PIRSF" id="PIRSF023803">
    <property type="entry name" value="Ribonuclease_P_prd"/>
    <property type="match status" value="1"/>
</dbReference>
<dbReference type="GO" id="GO:0030677">
    <property type="term" value="C:ribonuclease P complex"/>
    <property type="evidence" value="ECO:0007669"/>
    <property type="project" value="InterPro"/>
</dbReference>
<evidence type="ECO:0000313" key="7">
    <source>
        <dbReference type="EMBL" id="KAJ8964521.1"/>
    </source>
</evidence>
<keyword evidence="8" id="KW-1185">Reference proteome</keyword>
<evidence type="ECO:0000256" key="1">
    <source>
        <dbReference type="ARBA" id="ARBA00010800"/>
    </source>
</evidence>
<keyword evidence="2" id="KW-0698">rRNA processing</keyword>
<dbReference type="GO" id="GO:0001682">
    <property type="term" value="P:tRNA 5'-leader removal"/>
    <property type="evidence" value="ECO:0007669"/>
    <property type="project" value="InterPro"/>
</dbReference>